<comment type="subcellular location">
    <subcellularLocation>
        <location evidence="1 10">Cell outer membrane</location>
        <topology evidence="1 10">Multi-pass membrane protein</topology>
    </subcellularLocation>
</comment>
<feature type="domain" description="TonB-dependent receptor-like beta-barrel" evidence="13">
    <location>
        <begin position="190"/>
        <end position="639"/>
    </location>
</feature>
<dbReference type="Pfam" id="PF00593">
    <property type="entry name" value="TonB_dep_Rec_b-barrel"/>
    <property type="match status" value="1"/>
</dbReference>
<dbReference type="InterPro" id="IPR039426">
    <property type="entry name" value="TonB-dep_rcpt-like"/>
</dbReference>
<name>A0ABX5LR90_9BACT</name>
<evidence type="ECO:0000313" key="15">
    <source>
        <dbReference type="EMBL" id="PWL03875.1"/>
    </source>
</evidence>
<dbReference type="Gene3D" id="2.40.170.20">
    <property type="entry name" value="TonB-dependent receptor, beta-barrel domain"/>
    <property type="match status" value="1"/>
</dbReference>
<dbReference type="PROSITE" id="PS52016">
    <property type="entry name" value="TONB_DEPENDENT_REC_3"/>
    <property type="match status" value="1"/>
</dbReference>
<evidence type="ECO:0000256" key="12">
    <source>
        <dbReference type="SAM" id="SignalP"/>
    </source>
</evidence>
<evidence type="ECO:0000313" key="16">
    <source>
        <dbReference type="Proteomes" id="UP000245523"/>
    </source>
</evidence>
<dbReference type="InterPro" id="IPR037066">
    <property type="entry name" value="Plug_dom_sf"/>
</dbReference>
<dbReference type="InterPro" id="IPR036942">
    <property type="entry name" value="Beta-barrel_TonB_sf"/>
</dbReference>
<dbReference type="Proteomes" id="UP000245523">
    <property type="component" value="Unassembled WGS sequence"/>
</dbReference>
<feature type="domain" description="TonB-dependent receptor plug" evidence="14">
    <location>
        <begin position="65"/>
        <end position="149"/>
    </location>
</feature>
<keyword evidence="16" id="KW-1185">Reference proteome</keyword>
<evidence type="ECO:0000259" key="13">
    <source>
        <dbReference type="Pfam" id="PF00593"/>
    </source>
</evidence>
<dbReference type="InterPro" id="IPR010917">
    <property type="entry name" value="TonB_rcpt_CS"/>
</dbReference>
<evidence type="ECO:0000256" key="1">
    <source>
        <dbReference type="ARBA" id="ARBA00004571"/>
    </source>
</evidence>
<proteinExistence type="inferred from homology"/>
<dbReference type="Pfam" id="PF07715">
    <property type="entry name" value="Plug"/>
    <property type="match status" value="1"/>
</dbReference>
<dbReference type="RefSeq" id="WP_106197612.1">
    <property type="nucleotide sequence ID" value="NZ_JAXEIU010000031.1"/>
</dbReference>
<keyword evidence="3 10" id="KW-1134">Transmembrane beta strand</keyword>
<keyword evidence="6 11" id="KW-0798">TonB box</keyword>
<dbReference type="InterPro" id="IPR012910">
    <property type="entry name" value="Plug_dom"/>
</dbReference>
<evidence type="ECO:0000256" key="5">
    <source>
        <dbReference type="ARBA" id="ARBA00022729"/>
    </source>
</evidence>
<feature type="chain" id="PRO_5046719157" evidence="12">
    <location>
        <begin position="27"/>
        <end position="667"/>
    </location>
</feature>
<keyword evidence="4 10" id="KW-0812">Transmembrane</keyword>
<dbReference type="InterPro" id="IPR000531">
    <property type="entry name" value="Beta-barrel_TonB"/>
</dbReference>
<evidence type="ECO:0000256" key="6">
    <source>
        <dbReference type="ARBA" id="ARBA00023077"/>
    </source>
</evidence>
<dbReference type="EMBL" id="QGHD01000002">
    <property type="protein sequence ID" value="PWL03875.1"/>
    <property type="molecule type" value="Genomic_DNA"/>
</dbReference>
<evidence type="ECO:0000256" key="7">
    <source>
        <dbReference type="ARBA" id="ARBA00023136"/>
    </source>
</evidence>
<comment type="caution">
    <text evidence="15">The sequence shown here is derived from an EMBL/GenBank/DDBJ whole genome shotgun (WGS) entry which is preliminary data.</text>
</comment>
<evidence type="ECO:0000256" key="4">
    <source>
        <dbReference type="ARBA" id="ARBA00022692"/>
    </source>
</evidence>
<dbReference type="PANTHER" id="PTHR30069">
    <property type="entry name" value="TONB-DEPENDENT OUTER MEMBRANE RECEPTOR"/>
    <property type="match status" value="1"/>
</dbReference>
<dbReference type="Gene3D" id="2.170.130.10">
    <property type="entry name" value="TonB-dependent receptor, plug domain"/>
    <property type="match status" value="1"/>
</dbReference>
<keyword evidence="2 10" id="KW-0813">Transport</keyword>
<evidence type="ECO:0000256" key="10">
    <source>
        <dbReference type="PROSITE-ProRule" id="PRU01360"/>
    </source>
</evidence>
<reference evidence="15 16" key="1">
    <citation type="submission" date="2018-05" db="EMBL/GenBank/DDBJ databases">
        <title>Animal gut microbial communities from fecal samples from Wisconsin, USA.</title>
        <authorList>
            <person name="Neumann A."/>
        </authorList>
    </citation>
    <scope>NUCLEOTIDE SEQUENCE [LARGE SCALE GENOMIC DNA]</scope>
    <source>
        <strain evidence="15 16">UWS4</strain>
    </source>
</reference>
<keyword evidence="9 10" id="KW-0998">Cell outer membrane</keyword>
<evidence type="ECO:0000256" key="2">
    <source>
        <dbReference type="ARBA" id="ARBA00022448"/>
    </source>
</evidence>
<keyword evidence="7 10" id="KW-0472">Membrane</keyword>
<evidence type="ECO:0000259" key="14">
    <source>
        <dbReference type="Pfam" id="PF07715"/>
    </source>
</evidence>
<feature type="signal peptide" evidence="12">
    <location>
        <begin position="1"/>
        <end position="26"/>
    </location>
</feature>
<dbReference type="PANTHER" id="PTHR30069:SF29">
    <property type="entry name" value="HEMOGLOBIN AND HEMOGLOBIN-HAPTOGLOBIN-BINDING PROTEIN 1-RELATED"/>
    <property type="match status" value="1"/>
</dbReference>
<dbReference type="SUPFAM" id="SSF56935">
    <property type="entry name" value="Porins"/>
    <property type="match status" value="1"/>
</dbReference>
<keyword evidence="8 15" id="KW-0675">Receptor</keyword>
<sequence length="667" mass="73946">MRKTLRLKTSVSFVVFVVSSFANLWASDVQDLGVSEISAEPVSPKNIAPSYEEILPDAWEGRGLSPSEVLSALPGIQSYKQGGMGSFQTVSIRGVAARNILICIDGIPLNDAGGGAVDLGAIDLNNIEKIEVYKDRVPAKFGGSGLGGAINFITKKAKPKTDGRILASYGSHNALEGSAQINLSPKDSVNFAATISARHSDNDYEFKNRNGTRYNTEDDFTDKRKNAEFSEYSGDFKYRILHAGDYFSTFSASATYTEAGNPGHESSQTQVANFVGERSQLGYRLEFPILLNSVLLESGVTATFEKNVSGSYYPLDFIGYTNPDFIEYGLAGYRLNPEVLANIILNRFEGMIRFAGSAETWGARGSIQDFGLTRYTISTSASAEFAAMNWASIFAEGNVLKTIDDVDGGKFLMPTGTAIVDDAENRSINFSGMVQLKLGKKDSHFGANASIGRYFRQPQLMELYGVYHGVLSNPTLKNETAIRFEVGGFIESPSKKSILRITYFNTHLDNGIYWIAKTNAMKAFNIGEAEIYGVEMELNSRPISFFETTLRGTIQNPRDKGELKMYHGKLLPGEPVHSYFVEGKLFLPFHFDLTFDATYRTRIYSDRMNDTRQPDNARYNAALGFNPWEKTRFIFAITNISDENYTNIYSPFPTPGREFKITLLQKF</sequence>
<gene>
    <name evidence="15" type="ORF">B0H50_10247</name>
</gene>
<protein>
    <submittedName>
        <fullName evidence="15">Outer membrane cobalamin receptor</fullName>
    </submittedName>
</protein>
<accession>A0ABX5LR90</accession>
<evidence type="ECO:0000256" key="11">
    <source>
        <dbReference type="RuleBase" id="RU003357"/>
    </source>
</evidence>
<dbReference type="PROSITE" id="PS01156">
    <property type="entry name" value="TONB_DEPENDENT_REC_2"/>
    <property type="match status" value="1"/>
</dbReference>
<evidence type="ECO:0000256" key="8">
    <source>
        <dbReference type="ARBA" id="ARBA00023170"/>
    </source>
</evidence>
<comment type="similarity">
    <text evidence="10 11">Belongs to the TonB-dependent receptor family.</text>
</comment>
<organism evidence="15 16">
    <name type="scientific">Hallerella porci</name>
    <dbReference type="NCBI Taxonomy" id="1945871"/>
    <lineage>
        <taxon>Bacteria</taxon>
        <taxon>Pseudomonadati</taxon>
        <taxon>Fibrobacterota</taxon>
        <taxon>Fibrobacteria</taxon>
        <taxon>Fibrobacterales</taxon>
        <taxon>Fibrobacteraceae</taxon>
        <taxon>Hallerella</taxon>
    </lineage>
</organism>
<keyword evidence="5 12" id="KW-0732">Signal</keyword>
<evidence type="ECO:0000256" key="3">
    <source>
        <dbReference type="ARBA" id="ARBA00022452"/>
    </source>
</evidence>
<evidence type="ECO:0000256" key="9">
    <source>
        <dbReference type="ARBA" id="ARBA00023237"/>
    </source>
</evidence>